<evidence type="ECO:0000256" key="12">
    <source>
        <dbReference type="ARBA" id="ARBA00023136"/>
    </source>
</evidence>
<evidence type="ECO:0000256" key="7">
    <source>
        <dbReference type="ARBA" id="ARBA00022723"/>
    </source>
</evidence>
<accession>A0AAD9TZR3</accession>
<keyword evidence="5" id="KW-0808">Transferase</keyword>
<evidence type="ECO:0000313" key="18">
    <source>
        <dbReference type="EMBL" id="KAK2645264.1"/>
    </source>
</evidence>
<keyword evidence="9" id="KW-0833">Ubl conjugation pathway</keyword>
<dbReference type="CDD" id="cd16461">
    <property type="entry name" value="RING-H2_EL5-like"/>
    <property type="match status" value="1"/>
</dbReference>
<comment type="subcellular location">
    <subcellularLocation>
        <location evidence="2">Membrane</location>
        <topology evidence="2">Single-pass membrane protein</topology>
    </subcellularLocation>
</comment>
<evidence type="ECO:0000256" key="13">
    <source>
        <dbReference type="ARBA" id="ARBA00024209"/>
    </source>
</evidence>
<proteinExistence type="inferred from homology"/>
<evidence type="ECO:0000256" key="11">
    <source>
        <dbReference type="ARBA" id="ARBA00022989"/>
    </source>
</evidence>
<dbReference type="PANTHER" id="PTHR46913">
    <property type="entry name" value="RING-H2 FINGER PROTEIN ATL16"/>
    <property type="match status" value="1"/>
</dbReference>
<keyword evidence="8 14" id="KW-0863">Zinc-finger</keyword>
<evidence type="ECO:0000259" key="17">
    <source>
        <dbReference type="PROSITE" id="PS50089"/>
    </source>
</evidence>
<evidence type="ECO:0000256" key="5">
    <source>
        <dbReference type="ARBA" id="ARBA00022679"/>
    </source>
</evidence>
<name>A0AAD9TZR3_9ROSI</name>
<comment type="similarity">
    <text evidence="13">Belongs to the RING-type zinc finger family. ATL subfamily.</text>
</comment>
<keyword evidence="6 16" id="KW-0812">Transmembrane</keyword>
<dbReference type="GO" id="GO:0061630">
    <property type="term" value="F:ubiquitin protein ligase activity"/>
    <property type="evidence" value="ECO:0007669"/>
    <property type="project" value="UniProtKB-EC"/>
</dbReference>
<evidence type="ECO:0000256" key="9">
    <source>
        <dbReference type="ARBA" id="ARBA00022786"/>
    </source>
</evidence>
<comment type="catalytic activity">
    <reaction evidence="1">
        <text>S-ubiquitinyl-[E2 ubiquitin-conjugating enzyme]-L-cysteine + [acceptor protein]-L-lysine = [E2 ubiquitin-conjugating enzyme]-L-cysteine + N(6)-ubiquitinyl-[acceptor protein]-L-lysine.</text>
        <dbReference type="EC" id="2.3.2.27"/>
    </reaction>
</comment>
<dbReference type="Proteomes" id="UP001280121">
    <property type="component" value="Unassembled WGS sequence"/>
</dbReference>
<keyword evidence="10" id="KW-0862">Zinc</keyword>
<organism evidence="18 19">
    <name type="scientific">Dipteronia dyeriana</name>
    <dbReference type="NCBI Taxonomy" id="168575"/>
    <lineage>
        <taxon>Eukaryota</taxon>
        <taxon>Viridiplantae</taxon>
        <taxon>Streptophyta</taxon>
        <taxon>Embryophyta</taxon>
        <taxon>Tracheophyta</taxon>
        <taxon>Spermatophyta</taxon>
        <taxon>Magnoliopsida</taxon>
        <taxon>eudicotyledons</taxon>
        <taxon>Gunneridae</taxon>
        <taxon>Pentapetalae</taxon>
        <taxon>rosids</taxon>
        <taxon>malvids</taxon>
        <taxon>Sapindales</taxon>
        <taxon>Sapindaceae</taxon>
        <taxon>Hippocastanoideae</taxon>
        <taxon>Acereae</taxon>
        <taxon>Dipteronia</taxon>
    </lineage>
</organism>
<comment type="pathway">
    <text evidence="3">Protein modification; protein ubiquitination.</text>
</comment>
<gene>
    <name evidence="18" type="ORF">Ddye_020459</name>
</gene>
<protein>
    <recommendedName>
        <fullName evidence="4">RING-type E3 ubiquitin transferase</fullName>
        <ecNumber evidence="4">2.3.2.27</ecNumber>
    </recommendedName>
</protein>
<keyword evidence="19" id="KW-1185">Reference proteome</keyword>
<feature type="domain" description="RING-type" evidence="17">
    <location>
        <begin position="120"/>
        <end position="162"/>
    </location>
</feature>
<feature type="compositionally biased region" description="Pro residues" evidence="15">
    <location>
        <begin position="12"/>
        <end position="25"/>
    </location>
</feature>
<dbReference type="SUPFAM" id="SSF57850">
    <property type="entry name" value="RING/U-box"/>
    <property type="match status" value="1"/>
</dbReference>
<dbReference type="EC" id="2.3.2.27" evidence="4"/>
<dbReference type="Gene3D" id="3.30.40.10">
    <property type="entry name" value="Zinc/RING finger domain, C3HC4 (zinc finger)"/>
    <property type="match status" value="1"/>
</dbReference>
<dbReference type="InterPro" id="IPR044600">
    <property type="entry name" value="ATL1/ATL16-like"/>
</dbReference>
<dbReference type="SMART" id="SM00184">
    <property type="entry name" value="RING"/>
    <property type="match status" value="1"/>
</dbReference>
<evidence type="ECO:0000256" key="6">
    <source>
        <dbReference type="ARBA" id="ARBA00022692"/>
    </source>
</evidence>
<feature type="region of interest" description="Disordered" evidence="15">
    <location>
        <begin position="1"/>
        <end position="25"/>
    </location>
</feature>
<evidence type="ECO:0000256" key="3">
    <source>
        <dbReference type="ARBA" id="ARBA00004906"/>
    </source>
</evidence>
<dbReference type="Pfam" id="PF13639">
    <property type="entry name" value="zf-RING_2"/>
    <property type="match status" value="1"/>
</dbReference>
<reference evidence="18" key="1">
    <citation type="journal article" date="2023" name="Plant J.">
        <title>Genome sequences and population genomics provide insights into the demographic history, inbreeding, and mutation load of two 'living fossil' tree species of Dipteronia.</title>
        <authorList>
            <person name="Feng Y."/>
            <person name="Comes H.P."/>
            <person name="Chen J."/>
            <person name="Zhu S."/>
            <person name="Lu R."/>
            <person name="Zhang X."/>
            <person name="Li P."/>
            <person name="Qiu J."/>
            <person name="Olsen K.M."/>
            <person name="Qiu Y."/>
        </authorList>
    </citation>
    <scope>NUCLEOTIDE SEQUENCE</scope>
    <source>
        <strain evidence="18">KIB01</strain>
    </source>
</reference>
<evidence type="ECO:0000256" key="14">
    <source>
        <dbReference type="PROSITE-ProRule" id="PRU00175"/>
    </source>
</evidence>
<sequence>MREFPISSYLDPQPPPPPPPIPPPIHPPTSSLPMLYYGLVVVGTAAIVLAIYNLVIIKWCTRRESRSTQRQMPSRLMEVTASTTPSQSFENPNRNLLSSFKYKKDSDLGVKEQEDSEYECAVCLSVFEEGEEVKQLPRCMHSFHSPCIDMWLYSHSDCPLCRASVDDPRRHRHAADATTTEHSREGLLMSSSISVY</sequence>
<keyword evidence="11 16" id="KW-1133">Transmembrane helix</keyword>
<dbReference type="GO" id="GO:0016020">
    <property type="term" value="C:membrane"/>
    <property type="evidence" value="ECO:0007669"/>
    <property type="project" value="UniProtKB-SubCell"/>
</dbReference>
<dbReference type="GO" id="GO:0008270">
    <property type="term" value="F:zinc ion binding"/>
    <property type="evidence" value="ECO:0007669"/>
    <property type="project" value="UniProtKB-KW"/>
</dbReference>
<comment type="caution">
    <text evidence="18">The sequence shown here is derived from an EMBL/GenBank/DDBJ whole genome shotgun (WGS) entry which is preliminary data.</text>
</comment>
<evidence type="ECO:0000313" key="19">
    <source>
        <dbReference type="Proteomes" id="UP001280121"/>
    </source>
</evidence>
<dbReference type="PANTHER" id="PTHR46913:SF1">
    <property type="entry name" value="RING-H2 FINGER PROTEIN ATL16"/>
    <property type="match status" value="1"/>
</dbReference>
<dbReference type="InterPro" id="IPR001841">
    <property type="entry name" value="Znf_RING"/>
</dbReference>
<evidence type="ECO:0000256" key="8">
    <source>
        <dbReference type="ARBA" id="ARBA00022771"/>
    </source>
</evidence>
<dbReference type="AlphaFoldDB" id="A0AAD9TZR3"/>
<dbReference type="EMBL" id="JANJYI010000006">
    <property type="protein sequence ID" value="KAK2645264.1"/>
    <property type="molecule type" value="Genomic_DNA"/>
</dbReference>
<dbReference type="InterPro" id="IPR013083">
    <property type="entry name" value="Znf_RING/FYVE/PHD"/>
</dbReference>
<evidence type="ECO:0000256" key="4">
    <source>
        <dbReference type="ARBA" id="ARBA00012483"/>
    </source>
</evidence>
<dbReference type="GO" id="GO:0016567">
    <property type="term" value="P:protein ubiquitination"/>
    <property type="evidence" value="ECO:0007669"/>
    <property type="project" value="InterPro"/>
</dbReference>
<keyword evidence="7" id="KW-0479">Metal-binding</keyword>
<evidence type="ECO:0000256" key="10">
    <source>
        <dbReference type="ARBA" id="ARBA00022833"/>
    </source>
</evidence>
<feature type="transmembrane region" description="Helical" evidence="16">
    <location>
        <begin position="34"/>
        <end position="57"/>
    </location>
</feature>
<evidence type="ECO:0000256" key="16">
    <source>
        <dbReference type="SAM" id="Phobius"/>
    </source>
</evidence>
<dbReference type="FunFam" id="3.30.40.10:FF:000609">
    <property type="entry name" value="RING-H2 finger protein ATL1"/>
    <property type="match status" value="1"/>
</dbReference>
<evidence type="ECO:0000256" key="15">
    <source>
        <dbReference type="SAM" id="MobiDB-lite"/>
    </source>
</evidence>
<evidence type="ECO:0000256" key="2">
    <source>
        <dbReference type="ARBA" id="ARBA00004167"/>
    </source>
</evidence>
<keyword evidence="12 16" id="KW-0472">Membrane</keyword>
<evidence type="ECO:0000256" key="1">
    <source>
        <dbReference type="ARBA" id="ARBA00000900"/>
    </source>
</evidence>
<dbReference type="PROSITE" id="PS50089">
    <property type="entry name" value="ZF_RING_2"/>
    <property type="match status" value="1"/>
</dbReference>